<comment type="caution">
    <text evidence="6">The sequence shown here is derived from an EMBL/GenBank/DDBJ whole genome shotgun (WGS) entry which is preliminary data.</text>
</comment>
<dbReference type="EMBL" id="AQQX01000003">
    <property type="protein sequence ID" value="KGM49124.1"/>
    <property type="molecule type" value="Genomic_DNA"/>
</dbReference>
<dbReference type="GO" id="GO:0003950">
    <property type="term" value="F:NAD+ poly-ADP-ribosyltransferase activity"/>
    <property type="evidence" value="ECO:0007669"/>
    <property type="project" value="InterPro"/>
</dbReference>
<dbReference type="eggNOG" id="COG1859">
    <property type="taxonomic scope" value="Bacteria"/>
</dbReference>
<dbReference type="AlphaFoldDB" id="A0A0A0EFD8"/>
<evidence type="ECO:0000256" key="3">
    <source>
        <dbReference type="ARBA" id="ARBA00023027"/>
    </source>
</evidence>
<dbReference type="EC" id="2.7.1.-" evidence="5"/>
<dbReference type="InterPro" id="IPR002745">
    <property type="entry name" value="Ptrans_KptA/Tpt1"/>
</dbReference>
<dbReference type="RefSeq" id="WP_043748694.1">
    <property type="nucleotide sequence ID" value="NZ_AQQX01000003.1"/>
</dbReference>
<evidence type="ECO:0000256" key="4">
    <source>
        <dbReference type="ARBA" id="ARBA00025212"/>
    </source>
</evidence>
<dbReference type="Proteomes" id="UP000030004">
    <property type="component" value="Unassembled WGS sequence"/>
</dbReference>
<gene>
    <name evidence="5" type="primary">kptA</name>
    <name evidence="6" type="ORF">ATO9_10625</name>
</gene>
<dbReference type="InterPro" id="IPR022928">
    <property type="entry name" value="RNA_2'-PTrans_KptA"/>
</dbReference>
<organism evidence="6 7">
    <name type="scientific">Pseudooceanicola atlanticus</name>
    <dbReference type="NCBI Taxonomy" id="1461694"/>
    <lineage>
        <taxon>Bacteria</taxon>
        <taxon>Pseudomonadati</taxon>
        <taxon>Pseudomonadota</taxon>
        <taxon>Alphaproteobacteria</taxon>
        <taxon>Rhodobacterales</taxon>
        <taxon>Paracoccaceae</taxon>
        <taxon>Pseudooceanicola</taxon>
    </lineage>
</organism>
<sequence length="177" mass="19177">MATDRDISKYMSYVLRHAPESAGLQLDAGGWCDVEALIAAAPMPLDRTRLAQVIQGSDKQRFALSPDGSLVRANQGHSIPVDLGLVPVPPPAQLYHGTARANLAAIRAEGLKRGSRHHVHLSPDPETARKVGMRHGTPVVLIVESSAMALNGHDFFRSENGVWLTDHVPPRYLAPDD</sequence>
<dbReference type="PANTHER" id="PTHR12684">
    <property type="entry name" value="PUTATIVE PHOSPHOTRANSFERASE"/>
    <property type="match status" value="1"/>
</dbReference>
<evidence type="ECO:0000256" key="1">
    <source>
        <dbReference type="ARBA" id="ARBA00009836"/>
    </source>
</evidence>
<dbReference type="STRING" id="1461694.ATO9_10625"/>
<comment type="function">
    <text evidence="4 5">Removes the 2'-phosphate from RNA via an intermediate in which the phosphate is ADP-ribosylated by NAD followed by a presumed transesterification to release the RNA and generate ADP-ribose 1''-2''-cyclic phosphate (APPR&gt;P). May function as an ADP-ribosylase.</text>
</comment>
<dbReference type="PANTHER" id="PTHR12684:SF2">
    <property type="entry name" value="TRNA 2'-PHOSPHOTRANSFERASE 1"/>
    <property type="match status" value="1"/>
</dbReference>
<dbReference type="Pfam" id="PF01885">
    <property type="entry name" value="PTS_2-RNA"/>
    <property type="match status" value="1"/>
</dbReference>
<evidence type="ECO:0000256" key="5">
    <source>
        <dbReference type="HAMAP-Rule" id="MF_00299"/>
    </source>
</evidence>
<keyword evidence="3 5" id="KW-0520">NAD</keyword>
<dbReference type="InterPro" id="IPR042080">
    <property type="entry name" value="RNA_2'-PTrans_N"/>
</dbReference>
<proteinExistence type="inferred from homology"/>
<dbReference type="SUPFAM" id="SSF56399">
    <property type="entry name" value="ADP-ribosylation"/>
    <property type="match status" value="1"/>
</dbReference>
<dbReference type="Gene3D" id="1.10.10.970">
    <property type="entry name" value="RNA 2'-phosphotransferase, Tpt1/KptA family, N-terminal domain"/>
    <property type="match status" value="1"/>
</dbReference>
<dbReference type="GO" id="GO:0006388">
    <property type="term" value="P:tRNA splicing, via endonucleolytic cleavage and ligation"/>
    <property type="evidence" value="ECO:0007669"/>
    <property type="project" value="UniProtKB-UniRule"/>
</dbReference>
<evidence type="ECO:0000256" key="2">
    <source>
        <dbReference type="ARBA" id="ARBA00022679"/>
    </source>
</evidence>
<keyword evidence="2 5" id="KW-0808">Transferase</keyword>
<reference evidence="6 7" key="1">
    <citation type="journal article" date="2015" name="Antonie Van Leeuwenhoek">
        <title>Pseudooceanicola atlanticus gen. nov. sp. nov., isolated from surface seawater of the Atlantic Ocean and reclassification of Oceanicola batsensis, Oceanicola marinus, Oceanicola nitratireducens, Oceanicola nanhaiensis, Oceanicola antarcticus and Oceanicola flagellatus, as Pseudooceanicola batsensis comb. nov., Pseudooceanicola marinus comb. nov., Pseudooceanicola nitratireducens comb. nov., Pseudooceanicola nanhaiensis comb. nov., Pseudooceanicola antarcticus comb. nov., and Pseudooceanicola flagellatus comb. nov.</title>
        <authorList>
            <person name="Lai Q."/>
            <person name="Li G."/>
            <person name="Liu X."/>
            <person name="Du Y."/>
            <person name="Sun F."/>
            <person name="Shao Z."/>
        </authorList>
    </citation>
    <scope>NUCLEOTIDE SEQUENCE [LARGE SCALE GENOMIC DNA]</scope>
    <source>
        <strain evidence="6 7">22II-s11g</strain>
    </source>
</reference>
<dbReference type="OrthoDB" id="4537997at2"/>
<evidence type="ECO:0000313" key="7">
    <source>
        <dbReference type="Proteomes" id="UP000030004"/>
    </source>
</evidence>
<dbReference type="HAMAP" id="MF_00299">
    <property type="entry name" value="KptA"/>
    <property type="match status" value="1"/>
</dbReference>
<dbReference type="InterPro" id="IPR042081">
    <property type="entry name" value="RNA_2'-PTrans_C"/>
</dbReference>
<dbReference type="GO" id="GO:0000215">
    <property type="term" value="F:tRNA 2'-phosphotransferase activity"/>
    <property type="evidence" value="ECO:0007669"/>
    <property type="project" value="TreeGrafter"/>
</dbReference>
<protein>
    <recommendedName>
        <fullName evidence="5">Probable RNA 2'-phosphotransferase</fullName>
        <ecNumber evidence="5">2.7.1.-</ecNumber>
    </recommendedName>
</protein>
<comment type="similarity">
    <text evidence="1 5">Belongs to the KptA/TPT1 family.</text>
</comment>
<keyword evidence="7" id="KW-1185">Reference proteome</keyword>
<dbReference type="Gene3D" id="3.20.170.30">
    <property type="match status" value="1"/>
</dbReference>
<accession>A0A0A0EFD8</accession>
<name>A0A0A0EFD8_9RHOB</name>
<evidence type="ECO:0000313" key="6">
    <source>
        <dbReference type="EMBL" id="KGM49124.1"/>
    </source>
</evidence>